<dbReference type="InterPro" id="IPR049789">
    <property type="entry name" value="ArsI/CadI-like"/>
</dbReference>
<dbReference type="GeneID" id="93711760"/>
<comment type="caution">
    <text evidence="2">The sequence shown here is derived from an EMBL/GenBank/DDBJ whole genome shotgun (WGS) entry which is preliminary data.</text>
</comment>
<dbReference type="InterPro" id="IPR052393">
    <property type="entry name" value="Cadmium-induced_rsp"/>
</dbReference>
<dbReference type="PROSITE" id="PS51819">
    <property type="entry name" value="VOC"/>
    <property type="match status" value="1"/>
</dbReference>
<sequence>MKYVHVGINVTSLEPSIEFYQKVFGVEPVKVKGDYAKFLLDEPGLNFTLNVRDKVEGNQVNHFGFQVETREEIAAHQARLEKEGFFAREEMDTTCCYAVQDKFWVTDPDGNEWEFFYTKADSDNYKNKESSPSNSCC</sequence>
<dbReference type="Pfam" id="PF00903">
    <property type="entry name" value="Glyoxalase"/>
    <property type="match status" value="1"/>
</dbReference>
<dbReference type="RefSeq" id="WP_061805698.1">
    <property type="nucleotide sequence ID" value="NZ_FOXX01000008.1"/>
</dbReference>
<accession>A0A1I6B0Y2</accession>
<keyword evidence="3" id="KW-1185">Reference proteome</keyword>
<name>A0A1I6B0Y2_9BACI</name>
<dbReference type="InterPro" id="IPR029068">
    <property type="entry name" value="Glyas_Bleomycin-R_OHBP_Dase"/>
</dbReference>
<feature type="domain" description="VOC" evidence="1">
    <location>
        <begin position="2"/>
        <end position="118"/>
    </location>
</feature>
<dbReference type="EMBL" id="FOXX01000008">
    <property type="protein sequence ID" value="SFQ74600.1"/>
    <property type="molecule type" value="Genomic_DNA"/>
</dbReference>
<dbReference type="Proteomes" id="UP000182762">
    <property type="component" value="Unassembled WGS sequence"/>
</dbReference>
<evidence type="ECO:0000259" key="1">
    <source>
        <dbReference type="PROSITE" id="PS51819"/>
    </source>
</evidence>
<dbReference type="InterPro" id="IPR004360">
    <property type="entry name" value="Glyas_Fos-R_dOase_dom"/>
</dbReference>
<dbReference type="PANTHER" id="PTHR41294:SF1">
    <property type="entry name" value="CADMIUM-INDUCED PROTEIN CADI"/>
    <property type="match status" value="1"/>
</dbReference>
<dbReference type="InterPro" id="IPR037523">
    <property type="entry name" value="VOC_core"/>
</dbReference>
<dbReference type="NCBIfam" id="NF041414">
    <property type="entry name" value="ArsI_CadI_VOC"/>
    <property type="match status" value="1"/>
</dbReference>
<evidence type="ECO:0000313" key="2">
    <source>
        <dbReference type="EMBL" id="SFQ74600.1"/>
    </source>
</evidence>
<dbReference type="CDD" id="cd07254">
    <property type="entry name" value="VOC_like"/>
    <property type="match status" value="1"/>
</dbReference>
<gene>
    <name evidence="2" type="ORF">SAMN02745910_03144</name>
</gene>
<dbReference type="SUPFAM" id="SSF54593">
    <property type="entry name" value="Glyoxalase/Bleomycin resistance protein/Dihydroxybiphenyl dioxygenase"/>
    <property type="match status" value="1"/>
</dbReference>
<dbReference type="Gene3D" id="3.10.180.10">
    <property type="entry name" value="2,3-Dihydroxybiphenyl 1,2-Dioxygenase, domain 1"/>
    <property type="match status" value="1"/>
</dbReference>
<protein>
    <submittedName>
        <fullName evidence="2">Catechol 2,3-dioxygenase</fullName>
    </submittedName>
</protein>
<proteinExistence type="predicted"/>
<evidence type="ECO:0000313" key="3">
    <source>
        <dbReference type="Proteomes" id="UP000182762"/>
    </source>
</evidence>
<dbReference type="PANTHER" id="PTHR41294">
    <property type="entry name" value="CADMIUM-INDUCED PROTEIN CADI"/>
    <property type="match status" value="1"/>
</dbReference>
<organism evidence="2 3">
    <name type="scientific">Priestia endophytica DSM 13796</name>
    <dbReference type="NCBI Taxonomy" id="1121089"/>
    <lineage>
        <taxon>Bacteria</taxon>
        <taxon>Bacillati</taxon>
        <taxon>Bacillota</taxon>
        <taxon>Bacilli</taxon>
        <taxon>Bacillales</taxon>
        <taxon>Bacillaceae</taxon>
        <taxon>Priestia</taxon>
    </lineage>
</organism>
<reference evidence="2 3" key="1">
    <citation type="submission" date="2016-10" db="EMBL/GenBank/DDBJ databases">
        <authorList>
            <person name="Varghese N."/>
            <person name="Submissions S."/>
        </authorList>
    </citation>
    <scope>NUCLEOTIDE SEQUENCE [LARGE SCALE GENOMIC DNA]</scope>
    <source>
        <strain evidence="2 3">DSM 13796</strain>
    </source>
</reference>